<feature type="domain" description="HTH tetR-type" evidence="5">
    <location>
        <begin position="16"/>
        <end position="76"/>
    </location>
</feature>
<dbReference type="OrthoDB" id="8479950at2"/>
<sequence length="217" mass="25157">MSDRSTFMKLREDEREVRKSLIINAAMKLFEEKSFHDIGMRDIAAEAGVSAASIYRYFPSRDDLFVEALIQDINSIEGLLEQRLTNDGTIEDLAVAVVDYLIDNEATFQMMCHFMIRGEVNTRALKKFNAVQRYFLKMFDEMVKRAGGAENIRFFSHAFFASLAGVVMTFRNYPGRNSEERRRYMHKLALLIMREGNSLDEDVFEKDLAEMRSKKNS</sequence>
<dbReference type="GO" id="GO:0003700">
    <property type="term" value="F:DNA-binding transcription factor activity"/>
    <property type="evidence" value="ECO:0007669"/>
    <property type="project" value="TreeGrafter"/>
</dbReference>
<proteinExistence type="predicted"/>
<dbReference type="AlphaFoldDB" id="A0A5S5MC22"/>
<evidence type="ECO:0000256" key="3">
    <source>
        <dbReference type="ARBA" id="ARBA00023163"/>
    </source>
</evidence>
<dbReference type="EMBL" id="VDMB01000041">
    <property type="protein sequence ID" value="TYT73230.1"/>
    <property type="molecule type" value="Genomic_DNA"/>
</dbReference>
<keyword evidence="3" id="KW-0804">Transcription</keyword>
<dbReference type="SUPFAM" id="SSF46689">
    <property type="entry name" value="Homeodomain-like"/>
    <property type="match status" value="1"/>
</dbReference>
<keyword evidence="7" id="KW-1185">Reference proteome</keyword>
<dbReference type="PRINTS" id="PR00455">
    <property type="entry name" value="HTHTETR"/>
</dbReference>
<evidence type="ECO:0000256" key="4">
    <source>
        <dbReference type="PROSITE-ProRule" id="PRU00335"/>
    </source>
</evidence>
<dbReference type="InterPro" id="IPR050109">
    <property type="entry name" value="HTH-type_TetR-like_transc_reg"/>
</dbReference>
<feature type="DNA-binding region" description="H-T-H motif" evidence="4">
    <location>
        <begin position="39"/>
        <end position="58"/>
    </location>
</feature>
<keyword evidence="2 4" id="KW-0238">DNA-binding</keyword>
<comment type="caution">
    <text evidence="6">The sequence shown here is derived from an EMBL/GenBank/DDBJ whole genome shotgun (WGS) entry which is preliminary data.</text>
</comment>
<evidence type="ECO:0000313" key="7">
    <source>
        <dbReference type="Proteomes" id="UP000321899"/>
    </source>
</evidence>
<dbReference type="RefSeq" id="WP_139450900.1">
    <property type="nucleotide sequence ID" value="NZ_VDMB01000041.1"/>
</dbReference>
<keyword evidence="1" id="KW-0805">Transcription regulation</keyword>
<dbReference type="InterPro" id="IPR009057">
    <property type="entry name" value="Homeodomain-like_sf"/>
</dbReference>
<dbReference type="Proteomes" id="UP000321899">
    <property type="component" value="Unassembled WGS sequence"/>
</dbReference>
<name>A0A5S5MC22_9BACT</name>
<evidence type="ECO:0000256" key="1">
    <source>
        <dbReference type="ARBA" id="ARBA00023015"/>
    </source>
</evidence>
<evidence type="ECO:0000313" key="6">
    <source>
        <dbReference type="EMBL" id="TYT73230.1"/>
    </source>
</evidence>
<protein>
    <submittedName>
        <fullName evidence="6">TetR/AcrR family transcriptional regulator</fullName>
    </submittedName>
</protein>
<accession>A0A5S5MC22</accession>
<dbReference type="Gene3D" id="1.10.357.10">
    <property type="entry name" value="Tetracycline Repressor, domain 2"/>
    <property type="match status" value="1"/>
</dbReference>
<reference evidence="6 7" key="1">
    <citation type="submission" date="2019-06" db="EMBL/GenBank/DDBJ databases">
        <title>Desulfobotulus mexicanus sp. nov., a novel sulfate-reducing bacterium isolated from the sediment of an alkaline crater lake in Mexico.</title>
        <authorList>
            <person name="Hirschler-Rea A."/>
        </authorList>
    </citation>
    <scope>NUCLEOTIDE SEQUENCE [LARGE SCALE GENOMIC DNA]</scope>
    <source>
        <strain evidence="6 7">PAR22N</strain>
    </source>
</reference>
<dbReference type="GO" id="GO:0000976">
    <property type="term" value="F:transcription cis-regulatory region binding"/>
    <property type="evidence" value="ECO:0007669"/>
    <property type="project" value="TreeGrafter"/>
</dbReference>
<evidence type="ECO:0000256" key="2">
    <source>
        <dbReference type="ARBA" id="ARBA00023125"/>
    </source>
</evidence>
<dbReference type="PANTHER" id="PTHR30055:SF234">
    <property type="entry name" value="HTH-TYPE TRANSCRIPTIONAL REGULATOR BETI"/>
    <property type="match status" value="1"/>
</dbReference>
<dbReference type="InterPro" id="IPR001647">
    <property type="entry name" value="HTH_TetR"/>
</dbReference>
<dbReference type="PROSITE" id="PS50977">
    <property type="entry name" value="HTH_TETR_2"/>
    <property type="match status" value="1"/>
</dbReference>
<evidence type="ECO:0000259" key="5">
    <source>
        <dbReference type="PROSITE" id="PS50977"/>
    </source>
</evidence>
<dbReference type="PANTHER" id="PTHR30055">
    <property type="entry name" value="HTH-TYPE TRANSCRIPTIONAL REGULATOR RUTR"/>
    <property type="match status" value="1"/>
</dbReference>
<organism evidence="6 7">
    <name type="scientific">Desulfobotulus mexicanus</name>
    <dbReference type="NCBI Taxonomy" id="2586642"/>
    <lineage>
        <taxon>Bacteria</taxon>
        <taxon>Pseudomonadati</taxon>
        <taxon>Thermodesulfobacteriota</taxon>
        <taxon>Desulfobacteria</taxon>
        <taxon>Desulfobacterales</taxon>
        <taxon>Desulfobacteraceae</taxon>
        <taxon>Desulfobotulus</taxon>
    </lineage>
</organism>
<gene>
    <name evidence="6" type="ORF">FIM25_16195</name>
</gene>
<dbReference type="Pfam" id="PF00440">
    <property type="entry name" value="TetR_N"/>
    <property type="match status" value="1"/>
</dbReference>